<keyword evidence="1" id="KW-0472">Membrane</keyword>
<proteinExistence type="predicted"/>
<dbReference type="EMBL" id="FOYO01000003">
    <property type="protein sequence ID" value="SFR65132.1"/>
    <property type="molecule type" value="Genomic_DNA"/>
</dbReference>
<dbReference type="AlphaFoldDB" id="A0A1I6IEI1"/>
<evidence type="ECO:0000256" key="1">
    <source>
        <dbReference type="SAM" id="Phobius"/>
    </source>
</evidence>
<dbReference type="Proteomes" id="UP000199658">
    <property type="component" value="Unassembled WGS sequence"/>
</dbReference>
<dbReference type="STRING" id="670154.SAMN04488002_3751"/>
<keyword evidence="1" id="KW-0812">Transmembrane</keyword>
<feature type="transmembrane region" description="Helical" evidence="1">
    <location>
        <begin position="19"/>
        <end position="38"/>
    </location>
</feature>
<evidence type="ECO:0000313" key="3">
    <source>
        <dbReference type="Proteomes" id="UP000199658"/>
    </source>
</evidence>
<organism evidence="2 3">
    <name type="scientific">Litoreibacter janthinus</name>
    <dbReference type="NCBI Taxonomy" id="670154"/>
    <lineage>
        <taxon>Bacteria</taxon>
        <taxon>Pseudomonadati</taxon>
        <taxon>Pseudomonadota</taxon>
        <taxon>Alphaproteobacteria</taxon>
        <taxon>Rhodobacterales</taxon>
        <taxon>Roseobacteraceae</taxon>
        <taxon>Litoreibacter</taxon>
    </lineage>
</organism>
<evidence type="ECO:0000313" key="2">
    <source>
        <dbReference type="EMBL" id="SFR65132.1"/>
    </source>
</evidence>
<name>A0A1I6IEI1_9RHOB</name>
<accession>A0A1I6IEI1</accession>
<reference evidence="3" key="1">
    <citation type="submission" date="2016-10" db="EMBL/GenBank/DDBJ databases">
        <authorList>
            <person name="Varghese N."/>
            <person name="Submissions S."/>
        </authorList>
    </citation>
    <scope>NUCLEOTIDE SEQUENCE [LARGE SCALE GENOMIC DNA]</scope>
    <source>
        <strain evidence="3">DSM 26921</strain>
    </source>
</reference>
<dbReference type="OrthoDB" id="9841799at2"/>
<sequence length="132" mass="14846">MPDQNAGIDHELRVCPMKILRLIQITGLILCLVPMFVLGHQYYSHMTAPQGQTARFVSVDGKVRNPAQGAPTFIESAKIMINGMLGKEEEPKSDLSALHTRTRLSQISYDERSMREMSFWMDFTSKLGFSGP</sequence>
<dbReference type="RefSeq" id="WP_139229877.1">
    <property type="nucleotide sequence ID" value="NZ_FOYO01000003.1"/>
</dbReference>
<keyword evidence="3" id="KW-1185">Reference proteome</keyword>
<gene>
    <name evidence="2" type="ORF">SAMN04488002_3751</name>
</gene>
<protein>
    <submittedName>
        <fullName evidence="2">Uncharacterized protein</fullName>
    </submittedName>
</protein>
<keyword evidence="1" id="KW-1133">Transmembrane helix</keyword>